<reference evidence="2" key="1">
    <citation type="submission" date="2012-11" db="EMBL/GenBank/DDBJ databases">
        <authorList>
            <person name="Lucero-Rivera Y.E."/>
            <person name="Tovar-Ramirez D."/>
        </authorList>
    </citation>
    <scope>NUCLEOTIDE SEQUENCE [LARGE SCALE GENOMIC DNA]</scope>
    <source>
        <strain evidence="2">Araruama</strain>
    </source>
</reference>
<dbReference type="EMBL" id="ATBP01000407">
    <property type="protein sequence ID" value="ETR70543.1"/>
    <property type="molecule type" value="Genomic_DNA"/>
</dbReference>
<evidence type="ECO:0000313" key="1">
    <source>
        <dbReference type="EMBL" id="ETR70543.1"/>
    </source>
</evidence>
<dbReference type="Proteomes" id="UP000189670">
    <property type="component" value="Unassembled WGS sequence"/>
</dbReference>
<sequence length="89" mass="10256">MINVISESNKKKGISQKQKELIHKRTKFIALYNDGVSISEIAHYFSCHKTTVKRWTNRFLEKKELIDKPSISIFLSSIGDAVYHDKCIG</sequence>
<dbReference type="SUPFAM" id="SSF46689">
    <property type="entry name" value="Homeodomain-like"/>
    <property type="match status" value="1"/>
</dbReference>
<gene>
    <name evidence="1" type="ORF">OMM_08737</name>
</gene>
<dbReference type="AlphaFoldDB" id="A0A1V1P6Y4"/>
<protein>
    <submittedName>
        <fullName evidence="1">Uncharacterized protein</fullName>
    </submittedName>
</protein>
<comment type="caution">
    <text evidence="1">The sequence shown here is derived from an EMBL/GenBank/DDBJ whole genome shotgun (WGS) entry which is preliminary data.</text>
</comment>
<dbReference type="InterPro" id="IPR009057">
    <property type="entry name" value="Homeodomain-like_sf"/>
</dbReference>
<proteinExistence type="predicted"/>
<name>A0A1V1P6Y4_9BACT</name>
<dbReference type="Gene3D" id="1.10.10.60">
    <property type="entry name" value="Homeodomain-like"/>
    <property type="match status" value="1"/>
</dbReference>
<dbReference type="Pfam" id="PF13384">
    <property type="entry name" value="HTH_23"/>
    <property type="match status" value="1"/>
</dbReference>
<organism evidence="1 2">
    <name type="scientific">Candidatus Magnetoglobus multicellularis str. Araruama</name>
    <dbReference type="NCBI Taxonomy" id="890399"/>
    <lineage>
        <taxon>Bacteria</taxon>
        <taxon>Pseudomonadati</taxon>
        <taxon>Thermodesulfobacteriota</taxon>
        <taxon>Desulfobacteria</taxon>
        <taxon>Desulfobacterales</taxon>
        <taxon>Desulfobacteraceae</taxon>
        <taxon>Candidatus Magnetoglobus</taxon>
    </lineage>
</organism>
<accession>A0A1V1P6Y4</accession>
<evidence type="ECO:0000313" key="2">
    <source>
        <dbReference type="Proteomes" id="UP000189670"/>
    </source>
</evidence>